<accession>A0A1I8FC83</accession>
<evidence type="ECO:0000313" key="2">
    <source>
        <dbReference type="Proteomes" id="UP000095280"/>
    </source>
</evidence>
<organism evidence="2 3">
    <name type="scientific">Macrostomum lignano</name>
    <dbReference type="NCBI Taxonomy" id="282301"/>
    <lineage>
        <taxon>Eukaryota</taxon>
        <taxon>Metazoa</taxon>
        <taxon>Spiralia</taxon>
        <taxon>Lophotrochozoa</taxon>
        <taxon>Platyhelminthes</taxon>
        <taxon>Rhabditophora</taxon>
        <taxon>Macrostomorpha</taxon>
        <taxon>Macrostomida</taxon>
        <taxon>Macrostomidae</taxon>
        <taxon>Macrostomum</taxon>
    </lineage>
</organism>
<keyword evidence="1" id="KW-0472">Membrane</keyword>
<dbReference type="Proteomes" id="UP000095280">
    <property type="component" value="Unplaced"/>
</dbReference>
<dbReference type="WBParaSite" id="maker-unitig_29024-snap-gene-0.1-mRNA-1">
    <property type="protein sequence ID" value="maker-unitig_29024-snap-gene-0.1-mRNA-1"/>
    <property type="gene ID" value="maker-unitig_29024-snap-gene-0.1"/>
</dbReference>
<keyword evidence="1" id="KW-0812">Transmembrane</keyword>
<name>A0A1I8FC83_9PLAT</name>
<evidence type="ECO:0000313" key="3">
    <source>
        <dbReference type="WBParaSite" id="maker-unitig_29024-snap-gene-0.1-mRNA-1"/>
    </source>
</evidence>
<keyword evidence="1" id="KW-1133">Transmembrane helix</keyword>
<protein>
    <submittedName>
        <fullName evidence="3">Uncharacterized protein</fullName>
    </submittedName>
</protein>
<proteinExistence type="predicted"/>
<keyword evidence="2" id="KW-1185">Reference proteome</keyword>
<sequence>MFLKQFILVRCENLKYNTDFLKSAYSGMIYKSYLIFVSLLSCILQTLQLMLDQ</sequence>
<feature type="transmembrane region" description="Helical" evidence="1">
    <location>
        <begin position="32"/>
        <end position="51"/>
    </location>
</feature>
<dbReference type="AlphaFoldDB" id="A0A1I8FC83"/>
<evidence type="ECO:0000256" key="1">
    <source>
        <dbReference type="SAM" id="Phobius"/>
    </source>
</evidence>
<reference evidence="3" key="1">
    <citation type="submission" date="2016-11" db="UniProtKB">
        <authorList>
            <consortium name="WormBaseParasite"/>
        </authorList>
    </citation>
    <scope>IDENTIFICATION</scope>
</reference>